<keyword evidence="7" id="KW-0175">Coiled coil</keyword>
<keyword evidence="4 6" id="KW-0573">Peptidoglycan synthesis</keyword>
<dbReference type="GO" id="GO:0071555">
    <property type="term" value="P:cell wall organization"/>
    <property type="evidence" value="ECO:0007669"/>
    <property type="project" value="UniProtKB-UniRule"/>
</dbReference>
<evidence type="ECO:0000313" key="10">
    <source>
        <dbReference type="Proteomes" id="UP000287605"/>
    </source>
</evidence>
<dbReference type="GO" id="GO:0008360">
    <property type="term" value="P:regulation of cell shape"/>
    <property type="evidence" value="ECO:0007669"/>
    <property type="project" value="UniProtKB-UniRule"/>
</dbReference>
<evidence type="ECO:0000256" key="7">
    <source>
        <dbReference type="SAM" id="Coils"/>
    </source>
</evidence>
<dbReference type="InterPro" id="IPR038063">
    <property type="entry name" value="Transpep_catalytic_dom"/>
</dbReference>
<dbReference type="InterPro" id="IPR022029">
    <property type="entry name" value="YoaR-like_PG-bd"/>
</dbReference>
<evidence type="ECO:0000256" key="6">
    <source>
        <dbReference type="PROSITE-ProRule" id="PRU01373"/>
    </source>
</evidence>
<feature type="domain" description="L,D-TPase catalytic" evidence="8">
    <location>
        <begin position="341"/>
        <end position="464"/>
    </location>
</feature>
<name>A0A430ALW0_9ENTE</name>
<evidence type="ECO:0000256" key="1">
    <source>
        <dbReference type="ARBA" id="ARBA00004752"/>
    </source>
</evidence>
<dbReference type="PANTHER" id="PTHR30582">
    <property type="entry name" value="L,D-TRANSPEPTIDASE"/>
    <property type="match status" value="1"/>
</dbReference>
<evidence type="ECO:0000256" key="5">
    <source>
        <dbReference type="ARBA" id="ARBA00023316"/>
    </source>
</evidence>
<dbReference type="PROSITE" id="PS52029">
    <property type="entry name" value="LD_TPASE"/>
    <property type="match status" value="1"/>
</dbReference>
<dbReference type="InterPro" id="IPR005490">
    <property type="entry name" value="LD_TPept_cat_dom"/>
</dbReference>
<dbReference type="SUPFAM" id="SSF141523">
    <property type="entry name" value="L,D-transpeptidase catalytic domain-like"/>
    <property type="match status" value="1"/>
</dbReference>
<evidence type="ECO:0000256" key="3">
    <source>
        <dbReference type="ARBA" id="ARBA00022960"/>
    </source>
</evidence>
<feature type="active site" description="Proton donor/acceptor" evidence="6">
    <location>
        <position position="419"/>
    </location>
</feature>
<dbReference type="Gene3D" id="3.10.20.800">
    <property type="match status" value="1"/>
</dbReference>
<dbReference type="Pfam" id="PF12229">
    <property type="entry name" value="PG_binding_4"/>
    <property type="match status" value="1"/>
</dbReference>
<evidence type="ECO:0000313" key="9">
    <source>
        <dbReference type="EMBL" id="RSU08923.1"/>
    </source>
</evidence>
<dbReference type="Proteomes" id="UP000287605">
    <property type="component" value="Unassembled WGS sequence"/>
</dbReference>
<dbReference type="InterPro" id="IPR050979">
    <property type="entry name" value="LD-transpeptidase"/>
</dbReference>
<reference evidence="9 10" key="1">
    <citation type="submission" date="2017-05" db="EMBL/GenBank/DDBJ databases">
        <title>Vagococcus spp. assemblies.</title>
        <authorList>
            <person name="Gulvik C.A."/>
        </authorList>
    </citation>
    <scope>NUCLEOTIDE SEQUENCE [LARGE SCALE GENOMIC DNA]</scope>
    <source>
        <strain evidence="9 10">CCUG 51432</strain>
    </source>
</reference>
<dbReference type="Gene3D" id="2.40.440.10">
    <property type="entry name" value="L,D-transpeptidase catalytic domain-like"/>
    <property type="match status" value="1"/>
</dbReference>
<dbReference type="SUPFAM" id="SSF143985">
    <property type="entry name" value="L,D-transpeptidase pre-catalytic domain-like"/>
    <property type="match status" value="1"/>
</dbReference>
<dbReference type="GO" id="GO:0016740">
    <property type="term" value="F:transferase activity"/>
    <property type="evidence" value="ECO:0007669"/>
    <property type="project" value="UniProtKB-KW"/>
</dbReference>
<keyword evidence="5 6" id="KW-0961">Cell wall biogenesis/degradation</keyword>
<dbReference type="CDD" id="cd16913">
    <property type="entry name" value="YkuD_like"/>
    <property type="match status" value="1"/>
</dbReference>
<dbReference type="UniPathway" id="UPA00219"/>
<dbReference type="GO" id="GO:0018104">
    <property type="term" value="P:peptidoglycan-protein cross-linking"/>
    <property type="evidence" value="ECO:0007669"/>
    <property type="project" value="TreeGrafter"/>
</dbReference>
<keyword evidence="2" id="KW-0808">Transferase</keyword>
<dbReference type="EMBL" id="NGKA01000030">
    <property type="protein sequence ID" value="RSU08923.1"/>
    <property type="molecule type" value="Genomic_DNA"/>
</dbReference>
<accession>A0A430ALW0</accession>
<dbReference type="InterPro" id="IPR038054">
    <property type="entry name" value="LD_TPept-like_central_sf"/>
</dbReference>
<dbReference type="AlphaFoldDB" id="A0A430ALW0"/>
<gene>
    <name evidence="9" type="ORF">CBF29_12745</name>
</gene>
<dbReference type="PANTHER" id="PTHR30582:SF33">
    <property type="entry name" value="EXPORTED PROTEIN"/>
    <property type="match status" value="1"/>
</dbReference>
<proteinExistence type="predicted"/>
<protein>
    <recommendedName>
        <fullName evidence="8">L,D-TPase catalytic domain-containing protein</fullName>
    </recommendedName>
</protein>
<organism evidence="9 10">
    <name type="scientific">Vagococcus elongatus</name>
    <dbReference type="NCBI Taxonomy" id="180344"/>
    <lineage>
        <taxon>Bacteria</taxon>
        <taxon>Bacillati</taxon>
        <taxon>Bacillota</taxon>
        <taxon>Bacilli</taxon>
        <taxon>Lactobacillales</taxon>
        <taxon>Enterococcaceae</taxon>
        <taxon>Vagococcus</taxon>
    </lineage>
</organism>
<feature type="active site" description="Nucleophile" evidence="6">
    <location>
        <position position="440"/>
    </location>
</feature>
<keyword evidence="10" id="KW-1185">Reference proteome</keyword>
<dbReference type="GO" id="GO:0005576">
    <property type="term" value="C:extracellular region"/>
    <property type="evidence" value="ECO:0007669"/>
    <property type="project" value="TreeGrafter"/>
</dbReference>
<comment type="caution">
    <text evidence="9">The sequence shown here is derived from an EMBL/GenBank/DDBJ whole genome shotgun (WGS) entry which is preliminary data.</text>
</comment>
<dbReference type="OrthoDB" id="3176960at2"/>
<evidence type="ECO:0000259" key="8">
    <source>
        <dbReference type="PROSITE" id="PS52029"/>
    </source>
</evidence>
<evidence type="ECO:0000256" key="4">
    <source>
        <dbReference type="ARBA" id="ARBA00022984"/>
    </source>
</evidence>
<comment type="pathway">
    <text evidence="1 6">Cell wall biogenesis; peptidoglycan biosynthesis.</text>
</comment>
<dbReference type="Pfam" id="PF03734">
    <property type="entry name" value="YkuD"/>
    <property type="match status" value="1"/>
</dbReference>
<sequence length="464" mass="51232">MGDKMNKKTILLAVAGLLIAMLAFVYIKQYSFYKEHFLPKTITNGINISDMTAEQANKKLVEKAEQSQVVITDNGVAWKEISTKEAGVQYDYLKELKALMKKQSHGTWFLATFSNKKTTLESTAIDDAALQATIESLTHELEAFNQERTATKNASIEKTDNGFEIIPEVQGNSFDVNQVMVDFEQVLRQGKSTLELEDYTKVPTIKSDNADLKSNFEAVQKIAQQGVAYIINGQRIEVPPNTVASWINYDSENQTIGINDENIRNFVTDLGAQYNTSTNATPFNSSRRGQVSVPAGTYSWTISTDSEIEALKKDFLAGNGVERSPAYQGSASPGAALIGNTYVEIDLQSQHMYYYQDGALKLETDVVTGKPSTPTPTGVFYVWNKSQNETLRGTNDDGSKYAEPVSYWMPIDWTGVGIHDSPWQPAYGGQLWQSIGSHGCINTPPGVMAQFYQIVAVGTPVVVI</sequence>
<dbReference type="GO" id="GO:0071972">
    <property type="term" value="F:peptidoglycan L,D-transpeptidase activity"/>
    <property type="evidence" value="ECO:0007669"/>
    <property type="project" value="TreeGrafter"/>
</dbReference>
<evidence type="ECO:0000256" key="2">
    <source>
        <dbReference type="ARBA" id="ARBA00022679"/>
    </source>
</evidence>
<keyword evidence="3 6" id="KW-0133">Cell shape</keyword>
<feature type="coiled-coil region" evidence="7">
    <location>
        <begin position="127"/>
        <end position="154"/>
    </location>
</feature>